<comment type="caution">
    <text evidence="2">The sequence shown here is derived from an EMBL/GenBank/DDBJ whole genome shotgun (WGS) entry which is preliminary data.</text>
</comment>
<dbReference type="Proteomes" id="UP001629249">
    <property type="component" value="Unassembled WGS sequence"/>
</dbReference>
<keyword evidence="3" id="KW-1185">Reference proteome</keyword>
<dbReference type="EMBL" id="JAQQFN010000057">
    <property type="protein sequence ID" value="MFL9889043.1"/>
    <property type="molecule type" value="Genomic_DNA"/>
</dbReference>
<accession>A0ABW9A1Y6</accession>
<dbReference type="InterPro" id="IPR004360">
    <property type="entry name" value="Glyas_Fos-R_dOase_dom"/>
</dbReference>
<dbReference type="InterPro" id="IPR037523">
    <property type="entry name" value="VOC_core"/>
</dbReference>
<sequence length="256" mass="29045">MKDDDAKNSNCRNKSLYSRLRLPTYLKDVVGRSERAETSRIQDMASEIRPTHISHLAIVTDNFDVMADWWQVVLNAKPSLKADGMRFLGFDNEHHKIVVFENRHVARRKSATFESGGMHHIAFSYASFEDLVSTYRRLKDIGILPWRAINHGTSFALDYHDPDFNTCELQCSCFPDQPEKPALNEWLKTGAFNRNPIGVMFDIEDAIRAFESGHDVAEIVSPYVMRVGTHSVVDLQSGEIDQTAAAPGVFTKGRQR</sequence>
<gene>
    <name evidence="2" type="ORF">PQR66_38895</name>
</gene>
<dbReference type="InterPro" id="IPR029068">
    <property type="entry name" value="Glyas_Bleomycin-R_OHBP_Dase"/>
</dbReference>
<dbReference type="Gene3D" id="3.10.180.10">
    <property type="entry name" value="2,3-Dihydroxybiphenyl 1,2-Dioxygenase, domain 1"/>
    <property type="match status" value="1"/>
</dbReference>
<dbReference type="RefSeq" id="WP_408336110.1">
    <property type="nucleotide sequence ID" value="NZ_JAQQFH010000065.1"/>
</dbReference>
<organism evidence="2 3">
    <name type="scientific">Paraburkholderia agricolaris</name>
    <dbReference type="NCBI Taxonomy" id="2152888"/>
    <lineage>
        <taxon>Bacteria</taxon>
        <taxon>Pseudomonadati</taxon>
        <taxon>Pseudomonadota</taxon>
        <taxon>Betaproteobacteria</taxon>
        <taxon>Burkholderiales</taxon>
        <taxon>Burkholderiaceae</taxon>
        <taxon>Paraburkholderia</taxon>
    </lineage>
</organism>
<evidence type="ECO:0000259" key="1">
    <source>
        <dbReference type="PROSITE" id="PS51819"/>
    </source>
</evidence>
<feature type="domain" description="VOC" evidence="1">
    <location>
        <begin position="52"/>
        <end position="172"/>
    </location>
</feature>
<name>A0ABW9A1Y6_9BURK</name>
<dbReference type="SUPFAM" id="SSF54593">
    <property type="entry name" value="Glyoxalase/Bleomycin resistance protein/Dihydroxybiphenyl dioxygenase"/>
    <property type="match status" value="1"/>
</dbReference>
<evidence type="ECO:0000313" key="3">
    <source>
        <dbReference type="Proteomes" id="UP001629249"/>
    </source>
</evidence>
<dbReference type="Pfam" id="PF00903">
    <property type="entry name" value="Glyoxalase"/>
    <property type="match status" value="1"/>
</dbReference>
<evidence type="ECO:0000313" key="2">
    <source>
        <dbReference type="EMBL" id="MFL9889043.1"/>
    </source>
</evidence>
<proteinExistence type="predicted"/>
<dbReference type="PROSITE" id="PS51819">
    <property type="entry name" value="VOC"/>
    <property type="match status" value="1"/>
</dbReference>
<protein>
    <submittedName>
        <fullName evidence="2">VOC family protein</fullName>
    </submittedName>
</protein>
<reference evidence="2 3" key="1">
    <citation type="journal article" date="2024" name="Chem. Sci.">
        <title>Discovery of megapolipeptins by genome mining of a Burkholderiales bacteria collection.</title>
        <authorList>
            <person name="Paulo B.S."/>
            <person name="Recchia M.J.J."/>
            <person name="Lee S."/>
            <person name="Fergusson C.H."/>
            <person name="Romanowski S.B."/>
            <person name="Hernandez A."/>
            <person name="Krull N."/>
            <person name="Liu D.Y."/>
            <person name="Cavanagh H."/>
            <person name="Bos A."/>
            <person name="Gray C.A."/>
            <person name="Murphy B.T."/>
            <person name="Linington R.G."/>
            <person name="Eustaquio A.S."/>
        </authorList>
    </citation>
    <scope>NUCLEOTIDE SEQUENCE [LARGE SCALE GENOMIC DNA]</scope>
    <source>
        <strain evidence="2 3">RL16-012-BIC-B</strain>
    </source>
</reference>